<dbReference type="InterPro" id="IPR011050">
    <property type="entry name" value="Pectin_lyase_fold/virulence"/>
</dbReference>
<organism evidence="2 3">
    <name type="scientific">Candidatus Venteria ishoeyi</name>
    <dbReference type="NCBI Taxonomy" id="1899563"/>
    <lineage>
        <taxon>Bacteria</taxon>
        <taxon>Pseudomonadati</taxon>
        <taxon>Pseudomonadota</taxon>
        <taxon>Gammaproteobacteria</taxon>
        <taxon>Thiotrichales</taxon>
        <taxon>Thiotrichaceae</taxon>
        <taxon>Venteria</taxon>
    </lineage>
</organism>
<evidence type="ECO:0000313" key="2">
    <source>
        <dbReference type="EMBL" id="SEH07861.1"/>
    </source>
</evidence>
<dbReference type="Proteomes" id="UP000236724">
    <property type="component" value="Unassembled WGS sequence"/>
</dbReference>
<dbReference type="SMART" id="SM00912">
    <property type="entry name" value="Haemagg_act"/>
    <property type="match status" value="1"/>
</dbReference>
<name>A0A1H6FEM0_9GAMM</name>
<feature type="domain" description="Filamentous haemagglutinin FhaB/tRNA nuclease CdiA-like TPS" evidence="1">
    <location>
        <begin position="41"/>
        <end position="150"/>
    </location>
</feature>
<dbReference type="InterPro" id="IPR008638">
    <property type="entry name" value="FhaB/CdiA-like_TPS"/>
</dbReference>
<gene>
    <name evidence="2" type="ORF">MBHS_03748</name>
</gene>
<accession>A0A1H6FEM0</accession>
<dbReference type="Gene3D" id="2.160.20.10">
    <property type="entry name" value="Single-stranded right-handed beta-helix, Pectin lyase-like"/>
    <property type="match status" value="4"/>
</dbReference>
<dbReference type="Pfam" id="PF05860">
    <property type="entry name" value="TPS"/>
    <property type="match status" value="1"/>
</dbReference>
<proteinExistence type="predicted"/>
<dbReference type="InterPro" id="IPR012334">
    <property type="entry name" value="Pectin_lyas_fold"/>
</dbReference>
<evidence type="ECO:0000313" key="3">
    <source>
        <dbReference type="Proteomes" id="UP000236724"/>
    </source>
</evidence>
<dbReference type="SUPFAM" id="SSF51126">
    <property type="entry name" value="Pectin lyase-like"/>
    <property type="match status" value="3"/>
</dbReference>
<dbReference type="NCBIfam" id="TIGR01901">
    <property type="entry name" value="adhes_NPXG"/>
    <property type="match status" value="1"/>
</dbReference>
<reference evidence="2 3" key="1">
    <citation type="submission" date="2016-10" db="EMBL/GenBank/DDBJ databases">
        <authorList>
            <person name="de Groot N.N."/>
        </authorList>
    </citation>
    <scope>NUCLEOTIDE SEQUENCE [LARGE SCALE GENOMIC DNA]</scope>
    <source>
        <strain evidence="2">MBHS1</strain>
    </source>
</reference>
<dbReference type="OrthoDB" id="218680at2"/>
<protein>
    <submittedName>
        <fullName evidence="2">Haemagglutination activity domain protein</fullName>
    </submittedName>
</protein>
<dbReference type="RefSeq" id="WP_146066838.1">
    <property type="nucleotide sequence ID" value="NZ_FMSV02000541.1"/>
</dbReference>
<dbReference type="EMBL" id="FMSV02000541">
    <property type="protein sequence ID" value="SEH07861.1"/>
    <property type="molecule type" value="Genomic_DNA"/>
</dbReference>
<evidence type="ECO:0000259" key="1">
    <source>
        <dbReference type="SMART" id="SM00912"/>
    </source>
</evidence>
<sequence>MTKQYKKNKTLKSQVLVPFVSFVSLVLFFPVQAEISLSSIGNEQLSINDGEYAITQDLGVTAGNNLFHSFHSFNINQGETAAFSGAAHIENVISRVTSGSPSNINGMIRNSIPGADTYLMNPAGIMFGEHAQLDVQGGFHTTTADYLKFEDGGKFHADTTQPSNFSVSSLQSFGFLDKTHGAIEVNRRGYIPTQAHGNEEAEPHHALLQVPENQSLSLIGGDIHLSQGIEDLPTDSDESLLNNLWAPGGRLNLAAVRSVGEVTLSADGIASTAEQGASVSMEQGANLNVSGDSSNVFIHAGEFLMDNALIFAIAMGEQAGGVVDIQATNITLDNASLISGGTAHIGDGTDIYLNADNAIHLLNGSAMNTDSLKISEHNQITGNAGHIHLQAKDIEIKNNYGPSRLFSTDSYGTGRGGDITMVAENRLDIINSYIQSATWNDKVQAGDGGDVYLQAEYLNFQQGSTLIMSSEGRGNVGRLTLKGGQIHAGGINDYGDSSLLGTYSSAQSDSGDILIQADELLLEDGMYLVSANVGKGNGGDISIQLSGTFTARGASAATGLATAVFSGTAPLPNQQAGQAGDIHIQAASIQLEDGALIYADSQATNPGTSSQDAGNIHLDASNIRLSGVNLYGEALYGFGSTISASSLGEYAGQAGDIQIQADSVEILDGASIESGSDNPSDGGNIQIQATEQIRIHGDASDITLLEPLEEQALYLANYNPETYNQSISGVYAHVTSQAANSGDSGHIKLNAPLVQINKGGQISTANRGGGKAGHISLNVETLELDNHTLIRSNSELANQFSFEDAQARDSQLLEQGTVVKTIDDGEGRTLYQINFGDRLFNLMPITQVEDMAALEALPTRVNMLATAFAADDIVTVKDDGSGQVARFAYTNYEFAAKNWTRVNENNRVVLPHSDISFTSSYHMYTSIMPYANGSLIHVEDIGNGKAADYVYIITTFTDGPNHGTFLGEPIRIKYYQLTDLDELQTFTDNIDVFTGIQVDIAAAQDGQPARFVYDGVDWVHYGKVLEVPDIEAQQNLVLAKPGYITHLPEGDSIFTGKAWIDLGNTYRVANLSQRNALNVQQGDLVKVADTGNGRHDAFLYANSEWIPQIRGGNAGEIELNVGKMHLSQDSEISTSSVSGGGGEIDINANGLVQLKNSQITTSVQEDAGNGGNLNIDAAFLVQDQAPIIARAVEGSGGNIAIETKGVFKFPPQNTSPIDASSQFGISGQVALDTPEENTSSGLFIVKGQFLRDEKLSLEQCEKITSLEQLNRYKEDVNPQGQRLNSEWYQ</sequence>
<keyword evidence="3" id="KW-1185">Reference proteome</keyword>